<gene>
    <name evidence="1" type="ORF">HELGO_WM36936</name>
</gene>
<sequence>MSFASYLIPEAKDTKIKTSIASKIKQDKGPELALLHEGYEVSSLSISEATAQSIIIQFKVLDYIDFSMLQTEKAPIRMAKLTKKGEKYLFSLQAVKNDKSIGS</sequence>
<evidence type="ECO:0000313" key="1">
    <source>
        <dbReference type="EMBL" id="CAA6816500.1"/>
    </source>
</evidence>
<protein>
    <submittedName>
        <fullName evidence="1">Uncharacterized protein</fullName>
    </submittedName>
</protein>
<reference evidence="1" key="1">
    <citation type="submission" date="2020-01" db="EMBL/GenBank/DDBJ databases">
        <authorList>
            <person name="Meier V. D."/>
            <person name="Meier V D."/>
        </authorList>
    </citation>
    <scope>NUCLEOTIDE SEQUENCE</scope>
    <source>
        <strain evidence="1">HLG_WM_MAG_09</strain>
    </source>
</reference>
<proteinExistence type="predicted"/>
<organism evidence="1">
    <name type="scientific">uncultured Thiotrichaceae bacterium</name>
    <dbReference type="NCBI Taxonomy" id="298394"/>
    <lineage>
        <taxon>Bacteria</taxon>
        <taxon>Pseudomonadati</taxon>
        <taxon>Pseudomonadota</taxon>
        <taxon>Gammaproteobacteria</taxon>
        <taxon>Thiotrichales</taxon>
        <taxon>Thiotrichaceae</taxon>
        <taxon>environmental samples</taxon>
    </lineage>
</organism>
<accession>A0A6S6TJ30</accession>
<dbReference type="AlphaFoldDB" id="A0A6S6TJ30"/>
<dbReference type="EMBL" id="CACVAT010000261">
    <property type="protein sequence ID" value="CAA6816500.1"/>
    <property type="molecule type" value="Genomic_DNA"/>
</dbReference>
<name>A0A6S6TJ30_9GAMM</name>